<dbReference type="EMBL" id="BQNB010011443">
    <property type="protein sequence ID" value="GJS90645.1"/>
    <property type="molecule type" value="Genomic_DNA"/>
</dbReference>
<sequence>MTGPTPDPVTPVNQVTTNNDNTDDSPSLHDQILDQMSSLKALIKQHNKRSGVVIQPICLSFDDEERSGKGKGVEGGLKDGHDEDLRKPYKEIPKSPFTRRINKFSAPSHRTPTNLNIYDGSTDPDDHVTRFVGATN</sequence>
<feature type="compositionally biased region" description="Low complexity" evidence="1">
    <location>
        <begin position="10"/>
        <end position="20"/>
    </location>
</feature>
<evidence type="ECO:0008006" key="4">
    <source>
        <dbReference type="Google" id="ProtNLM"/>
    </source>
</evidence>
<protein>
    <recommendedName>
        <fullName evidence="4">Reverse transcriptase domain-containing protein</fullName>
    </recommendedName>
</protein>
<evidence type="ECO:0000313" key="3">
    <source>
        <dbReference type="Proteomes" id="UP001151760"/>
    </source>
</evidence>
<feature type="compositionally biased region" description="Basic and acidic residues" evidence="1">
    <location>
        <begin position="66"/>
        <end position="93"/>
    </location>
</feature>
<gene>
    <name evidence="2" type="ORF">Tco_0773281</name>
</gene>
<evidence type="ECO:0000313" key="2">
    <source>
        <dbReference type="EMBL" id="GJS90645.1"/>
    </source>
</evidence>
<proteinExistence type="predicted"/>
<evidence type="ECO:0000256" key="1">
    <source>
        <dbReference type="SAM" id="MobiDB-lite"/>
    </source>
</evidence>
<reference evidence="2" key="2">
    <citation type="submission" date="2022-01" db="EMBL/GenBank/DDBJ databases">
        <authorList>
            <person name="Yamashiro T."/>
            <person name="Shiraishi A."/>
            <person name="Satake H."/>
            <person name="Nakayama K."/>
        </authorList>
    </citation>
    <scope>NUCLEOTIDE SEQUENCE</scope>
</reference>
<feature type="region of interest" description="Disordered" evidence="1">
    <location>
        <begin position="1"/>
        <end position="29"/>
    </location>
</feature>
<keyword evidence="3" id="KW-1185">Reference proteome</keyword>
<comment type="caution">
    <text evidence="2">The sequence shown here is derived from an EMBL/GenBank/DDBJ whole genome shotgun (WGS) entry which is preliminary data.</text>
</comment>
<name>A0ABQ4ZKF0_9ASTR</name>
<reference evidence="2" key="1">
    <citation type="journal article" date="2022" name="Int. J. Mol. Sci.">
        <title>Draft Genome of Tanacetum Coccineum: Genomic Comparison of Closely Related Tanacetum-Family Plants.</title>
        <authorList>
            <person name="Yamashiro T."/>
            <person name="Shiraishi A."/>
            <person name="Nakayama K."/>
            <person name="Satake H."/>
        </authorList>
    </citation>
    <scope>NUCLEOTIDE SEQUENCE</scope>
</reference>
<dbReference type="Proteomes" id="UP001151760">
    <property type="component" value="Unassembled WGS sequence"/>
</dbReference>
<accession>A0ABQ4ZKF0</accession>
<feature type="region of interest" description="Disordered" evidence="1">
    <location>
        <begin position="63"/>
        <end position="125"/>
    </location>
</feature>
<organism evidence="2 3">
    <name type="scientific">Tanacetum coccineum</name>
    <dbReference type="NCBI Taxonomy" id="301880"/>
    <lineage>
        <taxon>Eukaryota</taxon>
        <taxon>Viridiplantae</taxon>
        <taxon>Streptophyta</taxon>
        <taxon>Embryophyta</taxon>
        <taxon>Tracheophyta</taxon>
        <taxon>Spermatophyta</taxon>
        <taxon>Magnoliopsida</taxon>
        <taxon>eudicotyledons</taxon>
        <taxon>Gunneridae</taxon>
        <taxon>Pentapetalae</taxon>
        <taxon>asterids</taxon>
        <taxon>campanulids</taxon>
        <taxon>Asterales</taxon>
        <taxon>Asteraceae</taxon>
        <taxon>Asteroideae</taxon>
        <taxon>Anthemideae</taxon>
        <taxon>Anthemidinae</taxon>
        <taxon>Tanacetum</taxon>
    </lineage>
</organism>